<dbReference type="AlphaFoldDB" id="A0A0G4FHJ9"/>
<keyword evidence="2" id="KW-0472">Membrane</keyword>
<keyword evidence="2" id="KW-0812">Transmembrane</keyword>
<dbReference type="VEuPathDB" id="CryptoDB:Cvel_16979"/>
<sequence length="594" mass="61637">MLAVACCRSRPLFVGLILSLSFVAHGNGAGNLPSLSVSRRTTGCTETASLSRGGRGGGRGDVRDAARCSAAFLFSSPARKRRRARIGSGWGEEGRRGLSSLSAEVLTANSSLTFAGSTAILSSSSSSSSPSTSMLSDSDDRGFVLPDIKMPFNFRWGLELEGTEGVRQFLDDLFEWFERQVFPPSDQSKAMYGRSASRESFVPTDTDPNRMIPVIGLVMTVLSVLFYFTPIATPSLIQAVAPTASAITAAAAATAESQAREDVARCKSFSARAAVAAARAEAAAARADAAASQAPAFAAWSAAGAVLCGALEYGTIWAPFRVLVWLGAIVSTSMAAGSGIYAATAEEEATIALARRIEEEQRSTQRTVEMTGKQLLRVVAPSCIAFFTAKGRSRFAIAAVVAAAQAAQAAARAERFAAAAARAAAAKSIRAARSEVEVSKAEASAAVAPFGSAAAAVAPPLATVLSYTQPFAAACTPLLGTVFGFVSLGAAVKTREEAGIAQEVALEDVYSARYAKLKPVGIGSLTDVLTNVAKRVGLNESPKGKERGEPGGGGVKLQQQQKEKLGKQSGKKGSTEEGKNSPPSLTRTPAKDSR</sequence>
<feature type="chain" id="PRO_5005188636" description="H(+)-exporting diphosphatase" evidence="3">
    <location>
        <begin position="29"/>
        <end position="594"/>
    </location>
</feature>
<proteinExistence type="predicted"/>
<evidence type="ECO:0000313" key="4">
    <source>
        <dbReference type="EMBL" id="CEM12783.1"/>
    </source>
</evidence>
<evidence type="ECO:0000256" key="2">
    <source>
        <dbReference type="SAM" id="Phobius"/>
    </source>
</evidence>
<accession>A0A0G4FHJ9</accession>
<evidence type="ECO:0008006" key="5">
    <source>
        <dbReference type="Google" id="ProtNLM"/>
    </source>
</evidence>
<reference evidence="4" key="1">
    <citation type="submission" date="2014-11" db="EMBL/GenBank/DDBJ databases">
        <authorList>
            <person name="Otto D Thomas"/>
            <person name="Naeem Raeece"/>
        </authorList>
    </citation>
    <scope>NUCLEOTIDE SEQUENCE</scope>
</reference>
<organism evidence="4">
    <name type="scientific">Chromera velia CCMP2878</name>
    <dbReference type="NCBI Taxonomy" id="1169474"/>
    <lineage>
        <taxon>Eukaryota</taxon>
        <taxon>Sar</taxon>
        <taxon>Alveolata</taxon>
        <taxon>Colpodellida</taxon>
        <taxon>Chromeraceae</taxon>
        <taxon>Chromera</taxon>
    </lineage>
</organism>
<name>A0A0G4FHJ9_9ALVE</name>
<feature type="transmembrane region" description="Helical" evidence="2">
    <location>
        <begin position="211"/>
        <end position="228"/>
    </location>
</feature>
<keyword evidence="2" id="KW-1133">Transmembrane helix</keyword>
<feature type="signal peptide" evidence="3">
    <location>
        <begin position="1"/>
        <end position="28"/>
    </location>
</feature>
<dbReference type="EMBL" id="CDMZ01000367">
    <property type="protein sequence ID" value="CEM12783.1"/>
    <property type="molecule type" value="Genomic_DNA"/>
</dbReference>
<evidence type="ECO:0000256" key="3">
    <source>
        <dbReference type="SAM" id="SignalP"/>
    </source>
</evidence>
<keyword evidence="3" id="KW-0732">Signal</keyword>
<feature type="region of interest" description="Disordered" evidence="1">
    <location>
        <begin position="539"/>
        <end position="594"/>
    </location>
</feature>
<protein>
    <recommendedName>
        <fullName evidence="5">H(+)-exporting diphosphatase</fullName>
    </recommendedName>
</protein>
<gene>
    <name evidence="4" type="ORF">Cvel_16979</name>
</gene>
<evidence type="ECO:0000256" key="1">
    <source>
        <dbReference type="SAM" id="MobiDB-lite"/>
    </source>
</evidence>